<dbReference type="PROSITE" id="PS50082">
    <property type="entry name" value="WD_REPEATS_2"/>
    <property type="match status" value="1"/>
</dbReference>
<dbReference type="InterPro" id="IPR001680">
    <property type="entry name" value="WD40_rpt"/>
</dbReference>
<feature type="compositionally biased region" description="Basic residues" evidence="1">
    <location>
        <begin position="762"/>
        <end position="773"/>
    </location>
</feature>
<organism evidence="3">
    <name type="scientific">uncultured marine group II/III euryarchaeote KM3_28_D12</name>
    <dbReference type="NCBI Taxonomy" id="1456431"/>
    <lineage>
        <taxon>Archaea</taxon>
        <taxon>Methanobacteriati</taxon>
        <taxon>Methanobacteriota</taxon>
        <taxon>environmental samples</taxon>
    </lineage>
</organism>
<dbReference type="SMART" id="SM00320">
    <property type="entry name" value="WD40"/>
    <property type="match status" value="3"/>
</dbReference>
<dbReference type="InterPro" id="IPR015943">
    <property type="entry name" value="WD40/YVTN_repeat-like_dom_sf"/>
</dbReference>
<keyword evidence="2" id="KW-0812">Transmembrane</keyword>
<dbReference type="Pfam" id="PF00400">
    <property type="entry name" value="WD40"/>
    <property type="match status" value="1"/>
</dbReference>
<keyword evidence="2" id="KW-1133">Transmembrane helix</keyword>
<dbReference type="EMBL" id="KF900828">
    <property type="protein sequence ID" value="AIF08361.1"/>
    <property type="molecule type" value="Genomic_DNA"/>
</dbReference>
<reference evidence="3" key="1">
    <citation type="journal article" date="2014" name="Genome Biol. Evol.">
        <title>Pangenome evidence for extensive interdomain horizontal transfer affecting lineage core and shell genes in uncultured planktonic thaumarchaeota and euryarchaeota.</title>
        <authorList>
            <person name="Deschamps P."/>
            <person name="Zivanovic Y."/>
            <person name="Moreira D."/>
            <person name="Rodriguez-Valera F."/>
            <person name="Lopez-Garcia P."/>
        </authorList>
    </citation>
    <scope>NUCLEOTIDE SEQUENCE</scope>
</reference>
<accession>A0A075GWZ1</accession>
<feature type="compositionally biased region" description="Basic residues" evidence="1">
    <location>
        <begin position="717"/>
        <end position="727"/>
    </location>
</feature>
<name>A0A075GWZ1_9EURY</name>
<dbReference type="AlphaFoldDB" id="A0A075GWZ1"/>
<feature type="region of interest" description="Disordered" evidence="1">
    <location>
        <begin position="646"/>
        <end position="773"/>
    </location>
</feature>
<protein>
    <submittedName>
        <fullName evidence="3">Uncharacterized protein</fullName>
    </submittedName>
</protein>
<feature type="compositionally biased region" description="Acidic residues" evidence="1">
    <location>
        <begin position="646"/>
        <end position="658"/>
    </location>
</feature>
<feature type="compositionally biased region" description="Acidic residues" evidence="1">
    <location>
        <begin position="355"/>
        <end position="371"/>
    </location>
</feature>
<keyword evidence="2" id="KW-0472">Membrane</keyword>
<sequence length="773" mass="84777">MDNTGFGSGKATILACFMAVLFTLLSVASPQVVAGYGWAGGVVNPIGASIGTAVAASPDGELIASSHHDSLVIVDTHRRVAVYSTTMMDVITGLEFSHNSQYLLVGIESVLPSTPALIVLQVSDWQQVHFNEDGTSVSAIAVNHDDTTYAIPNEDGGFTEWSMEDSSFIRTHSTGHSGTISCISYSSDSSRILSGSSDGVVIVRWRGNSTVIEQWSAPSGISDCSFSVDSSYMAWTSGSSLWVRHHVEGNPFHSILNLNDGELGVVDILRMQFSGDGSKLAVLTAGSVRSIVIYDVTAGDDLWPVQDKILTNHIGVNIAIIPDGTLIAVSTQTTLLTFYSHTRAEPLGQGGGVDTDQDGEPNSIDPDDDGDGIPDSFDIICVTAKDCHLYPNEESIRRIGVHVDGQIVTVTDTLHLNSTQSTAIRILASDSNVQDFVVDIIEANLMREMLCSQHDVQDVMGRWVSGLTIEGQSFSADSVHCFLNGGLEGRTTLDKTTMIEVTWTIRGRIANPVTTPYNVTISEGIPTPDHTVALIIPVFPAHVTIEDSSGSIHFTEIWHRRGGDINVELQPLAEAEPTPIELALAAAISYWYVLILCIFAVIALMLVLMRSRGKIDFELDDEFEEEFNDESEEHYDDEYDDADYVEDGDEQEWSDEYQQEAMPSQPEVRRRPTPPRAVQADIARKSRKRSPPRPPPDERVTTPIHEPEPEPVPVNKPVRRRVRKKKQVDHTPQRLSEIDESIATPEDMEIEDALSQFTGKKPGTRRRRVRKSK</sequence>
<evidence type="ECO:0000256" key="1">
    <source>
        <dbReference type="SAM" id="MobiDB-lite"/>
    </source>
</evidence>
<proteinExistence type="predicted"/>
<feature type="compositionally biased region" description="Basic and acidic residues" evidence="1">
    <location>
        <begin position="695"/>
        <end position="708"/>
    </location>
</feature>
<feature type="transmembrane region" description="Helical" evidence="2">
    <location>
        <begin position="590"/>
        <end position="609"/>
    </location>
</feature>
<dbReference type="Gene3D" id="2.130.10.10">
    <property type="entry name" value="YVTN repeat-like/Quinoprotein amine dehydrogenase"/>
    <property type="match status" value="1"/>
</dbReference>
<evidence type="ECO:0000313" key="3">
    <source>
        <dbReference type="EMBL" id="AIF08361.1"/>
    </source>
</evidence>
<feature type="region of interest" description="Disordered" evidence="1">
    <location>
        <begin position="346"/>
        <end position="371"/>
    </location>
</feature>
<evidence type="ECO:0000256" key="2">
    <source>
        <dbReference type="SAM" id="Phobius"/>
    </source>
</evidence>
<dbReference type="SUPFAM" id="SSF69322">
    <property type="entry name" value="Tricorn protease domain 2"/>
    <property type="match status" value="1"/>
</dbReference>